<organism evidence="2 3">
    <name type="scientific">Novosphingobium panipatense</name>
    <dbReference type="NCBI Taxonomy" id="428991"/>
    <lineage>
        <taxon>Bacteria</taxon>
        <taxon>Pseudomonadati</taxon>
        <taxon>Pseudomonadota</taxon>
        <taxon>Alphaproteobacteria</taxon>
        <taxon>Sphingomonadales</taxon>
        <taxon>Sphingomonadaceae</taxon>
        <taxon>Novosphingobium</taxon>
    </lineage>
</organism>
<dbReference type="InterPro" id="IPR005625">
    <property type="entry name" value="PepSY-ass_TM"/>
</dbReference>
<evidence type="ECO:0000256" key="1">
    <source>
        <dbReference type="SAM" id="Phobius"/>
    </source>
</evidence>
<gene>
    <name evidence="2" type="ORF">SAMN06296065_10886</name>
</gene>
<feature type="transmembrane region" description="Helical" evidence="1">
    <location>
        <begin position="345"/>
        <end position="365"/>
    </location>
</feature>
<keyword evidence="1" id="KW-0812">Transmembrane</keyword>
<comment type="caution">
    <text evidence="2">The sequence shown here is derived from an EMBL/GenBank/DDBJ whole genome shotgun (WGS) entry which is preliminary data.</text>
</comment>
<keyword evidence="1" id="KW-0472">Membrane</keyword>
<keyword evidence="3" id="KW-1185">Reference proteome</keyword>
<proteinExistence type="predicted"/>
<keyword evidence="1" id="KW-1133">Transmembrane helix</keyword>
<dbReference type="RefSeq" id="WP_379501703.1">
    <property type="nucleotide sequence ID" value="NZ_JBHRTZ010000001.1"/>
</dbReference>
<dbReference type="Proteomes" id="UP001157910">
    <property type="component" value="Unassembled WGS sequence"/>
</dbReference>
<feature type="transmembrane region" description="Helical" evidence="1">
    <location>
        <begin position="202"/>
        <end position="221"/>
    </location>
</feature>
<feature type="transmembrane region" description="Helical" evidence="1">
    <location>
        <begin position="153"/>
        <end position="173"/>
    </location>
</feature>
<evidence type="ECO:0000313" key="2">
    <source>
        <dbReference type="EMBL" id="SMP75556.1"/>
    </source>
</evidence>
<evidence type="ECO:0000313" key="3">
    <source>
        <dbReference type="Proteomes" id="UP001157910"/>
    </source>
</evidence>
<accession>A0ABY1QNE1</accession>
<sequence>MMARPRVFLRKVHLWLGLSLGLIFAVLGLTGSALVFYVEIDKALHPKIEQVSAARALDWNSAAWDRALATGRAHWKDQRGRWSFEATEEAGAIPARFYPASDHGDHHHADREMVWFSADGSRVLRAEPWGGYLMSWLYQLHMDLLAGDPGRQVVGWSGYAVLVLLMTGLAVWWPRASWGKALAFRRGAAPLRRLRDLHKLSGLWSFILLLILSGTGALLALPEVRTSLLAAAVARPDAMPRPVSARASGEQISIARALSAAHHALPDGRLSFVDVPEPGSEPFRVRLQVPGDPHRRFPGSYVFIDQHSGAVLAVHDVRRGNASTTIIAWIRVLHDGTIGGLSTRILALIVGLVPTVLFVTGILHWGRRTRARATSLATRSRS</sequence>
<dbReference type="PANTHER" id="PTHR34219">
    <property type="entry name" value="IRON-REGULATED INNER MEMBRANE PROTEIN-RELATED"/>
    <property type="match status" value="1"/>
</dbReference>
<reference evidence="2 3" key="1">
    <citation type="submission" date="2017-05" db="EMBL/GenBank/DDBJ databases">
        <authorList>
            <person name="Varghese N."/>
            <person name="Submissions S."/>
        </authorList>
    </citation>
    <scope>NUCLEOTIDE SEQUENCE [LARGE SCALE GENOMIC DNA]</scope>
    <source>
        <strain evidence="2 3">SM16</strain>
    </source>
</reference>
<dbReference type="EMBL" id="FXUI01000008">
    <property type="protein sequence ID" value="SMP75556.1"/>
    <property type="molecule type" value="Genomic_DNA"/>
</dbReference>
<feature type="transmembrane region" description="Helical" evidence="1">
    <location>
        <begin position="12"/>
        <end position="38"/>
    </location>
</feature>
<protein>
    <submittedName>
        <fullName evidence="2">Uncharacterized iron-regulated membrane protein</fullName>
    </submittedName>
</protein>
<dbReference type="Pfam" id="PF03929">
    <property type="entry name" value="PepSY_TM"/>
    <property type="match status" value="1"/>
</dbReference>
<name>A0ABY1QNE1_9SPHN</name>
<dbReference type="PANTHER" id="PTHR34219:SF3">
    <property type="entry name" value="BLL7967 PROTEIN"/>
    <property type="match status" value="1"/>
</dbReference>